<dbReference type="Proteomes" id="UP000217785">
    <property type="component" value="Unassembled WGS sequence"/>
</dbReference>
<dbReference type="Gene3D" id="1.10.3910.10">
    <property type="entry name" value="SP0561-like"/>
    <property type="match status" value="1"/>
</dbReference>
<comment type="caution">
    <text evidence="1">The sequence shown here is derived from an EMBL/GenBank/DDBJ whole genome shotgun (WGS) entry which is preliminary data.</text>
</comment>
<keyword evidence="2" id="KW-1185">Reference proteome</keyword>
<proteinExistence type="predicted"/>
<reference evidence="2" key="1">
    <citation type="submission" date="2017-07" db="EMBL/GenBank/DDBJ databases">
        <title>Draft genome sequence of Effusibacillus lacus strain skLN1.</title>
        <authorList>
            <person name="Watanabe M."/>
            <person name="Kojima H."/>
            <person name="Fukui M."/>
        </authorList>
    </citation>
    <scope>NUCLEOTIDE SEQUENCE [LARGE SCALE GENOMIC DNA]</scope>
    <source>
        <strain evidence="2">skLN1</strain>
    </source>
</reference>
<evidence type="ECO:0000313" key="1">
    <source>
        <dbReference type="EMBL" id="GAX88976.1"/>
    </source>
</evidence>
<name>A0A292YIM6_9BACL</name>
<dbReference type="InterPro" id="IPR038062">
    <property type="entry name" value="ScdA-like_N_sf"/>
</dbReference>
<dbReference type="Pfam" id="PF04405">
    <property type="entry name" value="ScdA_N"/>
    <property type="match status" value="1"/>
</dbReference>
<organism evidence="1 2">
    <name type="scientific">Effusibacillus lacus</name>
    <dbReference type="NCBI Taxonomy" id="1348429"/>
    <lineage>
        <taxon>Bacteria</taxon>
        <taxon>Bacillati</taxon>
        <taxon>Bacillota</taxon>
        <taxon>Bacilli</taxon>
        <taxon>Bacillales</taxon>
        <taxon>Alicyclobacillaceae</taxon>
        <taxon>Effusibacillus</taxon>
    </lineage>
</organism>
<evidence type="ECO:0000313" key="2">
    <source>
        <dbReference type="Proteomes" id="UP000217785"/>
    </source>
</evidence>
<protein>
    <submittedName>
        <fullName evidence="1">Hemerythrin</fullName>
    </submittedName>
</protein>
<dbReference type="SUPFAM" id="SSF140683">
    <property type="entry name" value="SP0561-like"/>
    <property type="match status" value="1"/>
</dbReference>
<gene>
    <name evidence="1" type="ORF">EFBL_0590</name>
</gene>
<accession>A0A292YIM6</accession>
<dbReference type="InterPro" id="IPR019903">
    <property type="entry name" value="RIC_family"/>
</dbReference>
<sequence>MKITKETIIEKVLEKYPQSMQVLAALNIDTCCGAHQTIEEGCMQSGKNPEAVVQMLNDLFTEESCGNCGECGCN</sequence>
<dbReference type="OrthoDB" id="9797132at2"/>
<dbReference type="EMBL" id="BDUF01000011">
    <property type="protein sequence ID" value="GAX88976.1"/>
    <property type="molecule type" value="Genomic_DNA"/>
</dbReference>
<dbReference type="RefSeq" id="WP_096180670.1">
    <property type="nucleotide sequence ID" value="NZ_BDUF01000011.1"/>
</dbReference>
<dbReference type="AlphaFoldDB" id="A0A292YIM6"/>